<evidence type="ECO:0000256" key="1">
    <source>
        <dbReference type="ARBA" id="ARBA00005721"/>
    </source>
</evidence>
<protein>
    <recommendedName>
        <fullName evidence="5">Alkaline shock protein 23</fullName>
    </recommendedName>
</protein>
<dbReference type="HOGENOM" id="CLU_113198_4_0_9"/>
<sequence>MLIILKETGFVPGSHGGLKMPEESKIILNDDQSLGTIEIAPRVLEIIAGYAASEVDGVSKMYGSFANSVGELLGRSDHRRGVKLVKDNDSLTIDVDVYVEYGVSVPKVASQIQKRIKQQVTLMTNLVVTEVNVHIKGVVALQEEKQVDPDNLFSDDSEDDGGNEEA</sequence>
<evidence type="ECO:0000313" key="3">
    <source>
        <dbReference type="EMBL" id="EEW52966.1"/>
    </source>
</evidence>
<evidence type="ECO:0000313" key="4">
    <source>
        <dbReference type="Proteomes" id="UP000003675"/>
    </source>
</evidence>
<accession>C8P960</accession>
<evidence type="ECO:0000256" key="2">
    <source>
        <dbReference type="SAM" id="MobiDB-lite"/>
    </source>
</evidence>
<dbReference type="eggNOG" id="COG1302">
    <property type="taxonomic scope" value="Bacteria"/>
</dbReference>
<dbReference type="Proteomes" id="UP000003675">
    <property type="component" value="Unassembled WGS sequence"/>
</dbReference>
<gene>
    <name evidence="3" type="ORF">HMPREF0494_1854</name>
</gene>
<name>C8P960_9LACO</name>
<dbReference type="PANTHER" id="PTHR34297:SF1">
    <property type="entry name" value="ASP23_GLS24 FAMILY ENVELOPE STRESS RESPONSE PROTEIN"/>
    <property type="match status" value="1"/>
</dbReference>
<dbReference type="Pfam" id="PF03780">
    <property type="entry name" value="Asp23"/>
    <property type="match status" value="1"/>
</dbReference>
<dbReference type="AlphaFoldDB" id="C8P960"/>
<evidence type="ECO:0008006" key="5">
    <source>
        <dbReference type="Google" id="ProtNLM"/>
    </source>
</evidence>
<feature type="region of interest" description="Disordered" evidence="2">
    <location>
        <begin position="147"/>
        <end position="166"/>
    </location>
</feature>
<comment type="similarity">
    <text evidence="1">Belongs to the asp23 family.</text>
</comment>
<comment type="caution">
    <text evidence="3">The sequence shown here is derived from an EMBL/GenBank/DDBJ whole genome shotgun (WGS) entry which is preliminary data.</text>
</comment>
<proteinExistence type="inferred from homology"/>
<reference evidence="3 4" key="1">
    <citation type="submission" date="2009-09" db="EMBL/GenBank/DDBJ databases">
        <authorList>
            <person name="Qin X."/>
            <person name="Bachman B."/>
            <person name="Battles P."/>
            <person name="Bell A."/>
            <person name="Bess C."/>
            <person name="Bickham C."/>
            <person name="Chaboub L."/>
            <person name="Chen D."/>
            <person name="Coyle M."/>
            <person name="Deiros D.R."/>
            <person name="Dinh H."/>
            <person name="Forbes L."/>
            <person name="Fowler G."/>
            <person name="Francisco L."/>
            <person name="Fu Q."/>
            <person name="Gubbala S."/>
            <person name="Hale W."/>
            <person name="Han Y."/>
            <person name="Hemphill L."/>
            <person name="Highlander S.K."/>
            <person name="Hirani K."/>
            <person name="Hogues M."/>
            <person name="Jackson L."/>
            <person name="Jakkamsetti A."/>
            <person name="Javaid M."/>
            <person name="Jiang H."/>
            <person name="Korchina V."/>
            <person name="Kovar C."/>
            <person name="Lara F."/>
            <person name="Lee S."/>
            <person name="Mata R."/>
            <person name="Mathew T."/>
            <person name="Moen C."/>
            <person name="Morales K."/>
            <person name="Munidasa M."/>
            <person name="Nazareth L."/>
            <person name="Ngo R."/>
            <person name="Nguyen L."/>
            <person name="Okwuonu G."/>
            <person name="Ongeri F."/>
            <person name="Patil S."/>
            <person name="Petrosino J."/>
            <person name="Pham C."/>
            <person name="Pham P."/>
            <person name="Pu L.-L."/>
            <person name="Puazo M."/>
            <person name="Raj R."/>
            <person name="Reid J."/>
            <person name="Rouhana J."/>
            <person name="Saada N."/>
            <person name="Shang Y."/>
            <person name="Simmons D."/>
            <person name="Thornton R."/>
            <person name="Warren J."/>
            <person name="Weissenberger G."/>
            <person name="Zhang J."/>
            <person name="Zhang L."/>
            <person name="Zhou C."/>
            <person name="Zhu D."/>
            <person name="Muzny D."/>
            <person name="Worley K."/>
            <person name="Gibbs R."/>
        </authorList>
    </citation>
    <scope>NUCLEOTIDE SEQUENCE [LARGE SCALE GENOMIC DNA]</scope>
    <source>
        <strain evidence="3 4">DSM 16041</strain>
    </source>
</reference>
<organism evidence="3 4">
    <name type="scientific">Limosilactobacillus antri DSM 16041</name>
    <dbReference type="NCBI Taxonomy" id="525309"/>
    <lineage>
        <taxon>Bacteria</taxon>
        <taxon>Bacillati</taxon>
        <taxon>Bacillota</taxon>
        <taxon>Bacilli</taxon>
        <taxon>Lactobacillales</taxon>
        <taxon>Lactobacillaceae</taxon>
        <taxon>Limosilactobacillus</taxon>
    </lineage>
</organism>
<dbReference type="PANTHER" id="PTHR34297">
    <property type="entry name" value="HYPOTHETICAL CYTOSOLIC PROTEIN-RELATED"/>
    <property type="match status" value="1"/>
</dbReference>
<feature type="compositionally biased region" description="Acidic residues" evidence="2">
    <location>
        <begin position="153"/>
        <end position="166"/>
    </location>
</feature>
<dbReference type="InterPro" id="IPR005531">
    <property type="entry name" value="Asp23"/>
</dbReference>
<dbReference type="EMBL" id="ACLL01000052">
    <property type="protein sequence ID" value="EEW52966.1"/>
    <property type="molecule type" value="Genomic_DNA"/>
</dbReference>
<dbReference type="STRING" id="525309.HMPREF0494_1854"/>